<name>A0A168PST4_9BACL</name>
<keyword evidence="5" id="KW-1185">Reference proteome</keyword>
<dbReference type="AlphaFoldDB" id="A0A168PST4"/>
<proteinExistence type="predicted"/>
<dbReference type="PRINTS" id="PR00455">
    <property type="entry name" value="HTHTETR"/>
</dbReference>
<dbReference type="InterPro" id="IPR036271">
    <property type="entry name" value="Tet_transcr_reg_TetR-rel_C_sf"/>
</dbReference>
<comment type="caution">
    <text evidence="4">The sequence shown here is derived from an EMBL/GenBank/DDBJ whole genome shotgun (WGS) entry which is preliminary data.</text>
</comment>
<dbReference type="InterPro" id="IPR050624">
    <property type="entry name" value="HTH-type_Tx_Regulator"/>
</dbReference>
<gene>
    <name evidence="4" type="ORF">PBAT_08250</name>
</gene>
<evidence type="ECO:0000313" key="4">
    <source>
        <dbReference type="EMBL" id="OAB47038.1"/>
    </source>
</evidence>
<evidence type="ECO:0000313" key="5">
    <source>
        <dbReference type="Proteomes" id="UP000077355"/>
    </source>
</evidence>
<feature type="DNA-binding region" description="H-T-H motif" evidence="2">
    <location>
        <begin position="33"/>
        <end position="52"/>
    </location>
</feature>
<dbReference type="Gene3D" id="1.10.357.10">
    <property type="entry name" value="Tetracycline Repressor, domain 2"/>
    <property type="match status" value="1"/>
</dbReference>
<accession>A0A168PST4</accession>
<dbReference type="EMBL" id="LVJI01000012">
    <property type="protein sequence ID" value="OAB47038.1"/>
    <property type="molecule type" value="Genomic_DNA"/>
</dbReference>
<dbReference type="SUPFAM" id="SSF48498">
    <property type="entry name" value="Tetracyclin repressor-like, C-terminal domain"/>
    <property type="match status" value="1"/>
</dbReference>
<dbReference type="Pfam" id="PF00440">
    <property type="entry name" value="TetR_N"/>
    <property type="match status" value="1"/>
</dbReference>
<evidence type="ECO:0000259" key="3">
    <source>
        <dbReference type="PROSITE" id="PS50977"/>
    </source>
</evidence>
<sequence length="210" mass="24263">MLTKQELRSQATKKEILTASAQLFATKGFDSVTMREIAKVAGCSHTTIYIYFKDKEALLHQLSMPPLEAIQTQMEHISLQIDLSPEDKLKRISLEFIRFCLLHRNIYSIFMTVKASRVDVEVSDNEVNTMRIALFNLLEQSLQQYLVIEDDDERLIMYTRIYFYTLHGIISLYTGSEESLESIVDRLLPTFEEAIEVLLIGFKEKLKGDV</sequence>
<feature type="domain" description="HTH tetR-type" evidence="3">
    <location>
        <begin position="10"/>
        <end position="70"/>
    </location>
</feature>
<protein>
    <submittedName>
        <fullName evidence="4">Transcriptional regulator</fullName>
    </submittedName>
</protein>
<dbReference type="GO" id="GO:0003677">
    <property type="term" value="F:DNA binding"/>
    <property type="evidence" value="ECO:0007669"/>
    <property type="project" value="UniProtKB-UniRule"/>
</dbReference>
<evidence type="ECO:0000256" key="2">
    <source>
        <dbReference type="PROSITE-ProRule" id="PRU00335"/>
    </source>
</evidence>
<dbReference type="PROSITE" id="PS50977">
    <property type="entry name" value="HTH_TETR_2"/>
    <property type="match status" value="1"/>
</dbReference>
<evidence type="ECO:0000256" key="1">
    <source>
        <dbReference type="ARBA" id="ARBA00023125"/>
    </source>
</evidence>
<dbReference type="RefSeq" id="WP_068648415.1">
    <property type="nucleotide sequence ID" value="NZ_CP043611.1"/>
</dbReference>
<dbReference type="Proteomes" id="UP000077355">
    <property type="component" value="Unassembled WGS sequence"/>
</dbReference>
<dbReference type="SUPFAM" id="SSF46689">
    <property type="entry name" value="Homeodomain-like"/>
    <property type="match status" value="1"/>
</dbReference>
<organism evidence="4 5">
    <name type="scientific">Paenibacillus antarcticus</name>
    <dbReference type="NCBI Taxonomy" id="253703"/>
    <lineage>
        <taxon>Bacteria</taxon>
        <taxon>Bacillati</taxon>
        <taxon>Bacillota</taxon>
        <taxon>Bacilli</taxon>
        <taxon>Bacillales</taxon>
        <taxon>Paenibacillaceae</taxon>
        <taxon>Paenibacillus</taxon>
    </lineage>
</organism>
<dbReference type="PANTHER" id="PTHR43479">
    <property type="entry name" value="ACREF/ENVCD OPERON REPRESSOR-RELATED"/>
    <property type="match status" value="1"/>
</dbReference>
<dbReference type="InterPro" id="IPR009057">
    <property type="entry name" value="Homeodomain-like_sf"/>
</dbReference>
<keyword evidence="1 2" id="KW-0238">DNA-binding</keyword>
<dbReference type="PANTHER" id="PTHR43479:SF11">
    <property type="entry name" value="ACREF_ENVCD OPERON REPRESSOR-RELATED"/>
    <property type="match status" value="1"/>
</dbReference>
<dbReference type="InterPro" id="IPR001647">
    <property type="entry name" value="HTH_TetR"/>
</dbReference>
<dbReference type="OrthoDB" id="9815924at2"/>
<reference evidence="4 5" key="1">
    <citation type="submission" date="2016-03" db="EMBL/GenBank/DDBJ databases">
        <title>Draft genome sequence of Paenibacillus antarcticus CECT 5836.</title>
        <authorList>
            <person name="Shin S.-K."/>
            <person name="Yi H."/>
        </authorList>
    </citation>
    <scope>NUCLEOTIDE SEQUENCE [LARGE SCALE GENOMIC DNA]</scope>
    <source>
        <strain evidence="4 5">CECT 5836</strain>
    </source>
</reference>